<evidence type="ECO:0000256" key="1">
    <source>
        <dbReference type="ARBA" id="ARBA00008894"/>
    </source>
</evidence>
<evidence type="ECO:0000256" key="3">
    <source>
        <dbReference type="ARBA" id="ARBA00022737"/>
    </source>
</evidence>
<evidence type="ECO:0000256" key="2">
    <source>
        <dbReference type="ARBA" id="ARBA00022614"/>
    </source>
</evidence>
<dbReference type="PANTHER" id="PTHR19338:SF73">
    <property type="entry name" value="DISEASE RESISTANCE PROTEIN RGA2-LIKE"/>
    <property type="match status" value="1"/>
</dbReference>
<evidence type="ECO:0000256" key="5">
    <source>
        <dbReference type="ARBA" id="ARBA00022821"/>
    </source>
</evidence>
<dbReference type="Pfam" id="PF18052">
    <property type="entry name" value="Rx_N"/>
    <property type="match status" value="1"/>
</dbReference>
<evidence type="ECO:0000259" key="6">
    <source>
        <dbReference type="Pfam" id="PF18052"/>
    </source>
</evidence>
<dbReference type="InterPro" id="IPR027417">
    <property type="entry name" value="P-loop_NTPase"/>
</dbReference>
<keyword evidence="5" id="KW-0611">Plant defense</keyword>
<name>A0AAV8CSN0_9POAL</name>
<evidence type="ECO:0000313" key="8">
    <source>
        <dbReference type="Proteomes" id="UP001140206"/>
    </source>
</evidence>
<dbReference type="EMBL" id="JAMFTS010000004">
    <property type="protein sequence ID" value="KAJ4758990.1"/>
    <property type="molecule type" value="Genomic_DNA"/>
</dbReference>
<dbReference type="AlphaFoldDB" id="A0AAV8CSN0"/>
<keyword evidence="8" id="KW-1185">Reference proteome</keyword>
<keyword evidence="2" id="KW-0433">Leucine-rich repeat</keyword>
<dbReference type="Proteomes" id="UP001140206">
    <property type="component" value="Chromosome 4"/>
</dbReference>
<comment type="similarity">
    <text evidence="1">Belongs to the disease resistance NB-LRR family.</text>
</comment>
<keyword evidence="4" id="KW-0547">Nucleotide-binding</keyword>
<dbReference type="InterPro" id="IPR041118">
    <property type="entry name" value="Rx_N"/>
</dbReference>
<protein>
    <submittedName>
        <fullName evidence="7">Disease resistance protein (CC-NBS-LRR class) family</fullName>
    </submittedName>
</protein>
<gene>
    <name evidence="7" type="ORF">LUZ62_069365</name>
</gene>
<sequence length="249" mass="28791">MAELVVNIVMSKLGDMIVQEAQRLGEVGEQVKWAQRELTNLQCYLRDADSKRRKGNSRVENWLNQLREVAYHIEDATDTFYQEVEDNRQKDPGFLHKMKELCRKPFEVPVLHKLATELGEIKKDLERISKSRIDYGIEPMQEKKETVILRYRKTANHDVDETEVVGLVTDKNNIIKLLRPEETPRRAVITIVGTGGLGKTTLARMDLGKLFKLTRDLLEERFSNFSLLHEQHCESVTTLLNNITNTSEN</sequence>
<dbReference type="PANTHER" id="PTHR19338">
    <property type="entry name" value="TRANSLOCASE OF INNER MITOCHONDRIAL MEMBRANE 13 HOMOLOG"/>
    <property type="match status" value="1"/>
</dbReference>
<dbReference type="GO" id="GO:0000166">
    <property type="term" value="F:nucleotide binding"/>
    <property type="evidence" value="ECO:0007669"/>
    <property type="project" value="UniProtKB-KW"/>
</dbReference>
<reference evidence="7" key="1">
    <citation type="submission" date="2022-08" db="EMBL/GenBank/DDBJ databases">
        <authorList>
            <person name="Marques A."/>
        </authorList>
    </citation>
    <scope>NUCLEOTIDE SEQUENCE</scope>
    <source>
        <strain evidence="7">RhyPub2mFocal</strain>
        <tissue evidence="7">Leaves</tissue>
    </source>
</reference>
<dbReference type="SUPFAM" id="SSF52540">
    <property type="entry name" value="P-loop containing nucleoside triphosphate hydrolases"/>
    <property type="match status" value="1"/>
</dbReference>
<evidence type="ECO:0000313" key="7">
    <source>
        <dbReference type="EMBL" id="KAJ4758990.1"/>
    </source>
</evidence>
<dbReference type="GO" id="GO:0006952">
    <property type="term" value="P:defense response"/>
    <property type="evidence" value="ECO:0007669"/>
    <property type="project" value="UniProtKB-KW"/>
</dbReference>
<comment type="caution">
    <text evidence="7">The sequence shown here is derived from an EMBL/GenBank/DDBJ whole genome shotgun (WGS) entry which is preliminary data.</text>
</comment>
<proteinExistence type="inferred from homology"/>
<organism evidence="7 8">
    <name type="scientific">Rhynchospora pubera</name>
    <dbReference type="NCBI Taxonomy" id="906938"/>
    <lineage>
        <taxon>Eukaryota</taxon>
        <taxon>Viridiplantae</taxon>
        <taxon>Streptophyta</taxon>
        <taxon>Embryophyta</taxon>
        <taxon>Tracheophyta</taxon>
        <taxon>Spermatophyta</taxon>
        <taxon>Magnoliopsida</taxon>
        <taxon>Liliopsida</taxon>
        <taxon>Poales</taxon>
        <taxon>Cyperaceae</taxon>
        <taxon>Cyperoideae</taxon>
        <taxon>Rhynchosporeae</taxon>
        <taxon>Rhynchospora</taxon>
    </lineage>
</organism>
<feature type="domain" description="Disease resistance N-terminal" evidence="6">
    <location>
        <begin position="5"/>
        <end position="90"/>
    </location>
</feature>
<dbReference type="Gene3D" id="1.20.5.4130">
    <property type="match status" value="1"/>
</dbReference>
<keyword evidence="3" id="KW-0677">Repeat</keyword>
<dbReference type="CDD" id="cd14798">
    <property type="entry name" value="RX-CC_like"/>
    <property type="match status" value="1"/>
</dbReference>
<evidence type="ECO:0000256" key="4">
    <source>
        <dbReference type="ARBA" id="ARBA00022741"/>
    </source>
</evidence>
<accession>A0AAV8CSN0</accession>
<dbReference type="InterPro" id="IPR038005">
    <property type="entry name" value="RX-like_CC"/>
</dbReference>
<dbReference type="Gene3D" id="3.40.50.300">
    <property type="entry name" value="P-loop containing nucleotide triphosphate hydrolases"/>
    <property type="match status" value="1"/>
</dbReference>